<evidence type="ECO:0000313" key="10">
    <source>
        <dbReference type="Proteomes" id="UP000271098"/>
    </source>
</evidence>
<dbReference type="AlphaFoldDB" id="A0A183ECK7"/>
<dbReference type="PANTHER" id="PTHR13148">
    <property type="entry name" value="PER1-RELATED"/>
    <property type="match status" value="1"/>
</dbReference>
<evidence type="ECO:0000256" key="3">
    <source>
        <dbReference type="ARBA" id="ARBA00022502"/>
    </source>
</evidence>
<keyword evidence="8" id="KW-0333">Golgi apparatus</keyword>
<keyword evidence="10" id="KW-1185">Reference proteome</keyword>
<gene>
    <name evidence="9" type="ORF">GPUH_LOCUS18698</name>
</gene>
<comment type="function">
    <text evidence="8">Involved in the lipid remodeling steps of GPI-anchor maturation.</text>
</comment>
<evidence type="ECO:0000256" key="5">
    <source>
        <dbReference type="ARBA" id="ARBA00022729"/>
    </source>
</evidence>
<keyword evidence="4" id="KW-0812">Transmembrane</keyword>
<dbReference type="GO" id="GO:0006506">
    <property type="term" value="P:GPI anchor biosynthetic process"/>
    <property type="evidence" value="ECO:0007669"/>
    <property type="project" value="UniProtKB-KW"/>
</dbReference>
<keyword evidence="6" id="KW-1133">Transmembrane helix</keyword>
<dbReference type="GO" id="GO:0005789">
    <property type="term" value="C:endoplasmic reticulum membrane"/>
    <property type="evidence" value="ECO:0007669"/>
    <property type="project" value="TreeGrafter"/>
</dbReference>
<reference evidence="11" key="1">
    <citation type="submission" date="2016-06" db="UniProtKB">
        <authorList>
            <consortium name="WormBaseParasite"/>
        </authorList>
    </citation>
    <scope>IDENTIFICATION</scope>
</reference>
<comment type="subcellular location">
    <subcellularLocation>
        <location evidence="1">Endomembrane system</location>
        <topology evidence="1">Multi-pass membrane protein</topology>
    </subcellularLocation>
    <subcellularLocation>
        <location evidence="8">Golgi apparatus membrane</location>
        <topology evidence="8">Multi-pass membrane protein</topology>
    </subcellularLocation>
</comment>
<feature type="signal peptide" evidence="8">
    <location>
        <begin position="1"/>
        <end position="20"/>
    </location>
</feature>
<evidence type="ECO:0000256" key="4">
    <source>
        <dbReference type="ARBA" id="ARBA00022692"/>
    </source>
</evidence>
<feature type="chain" id="PRO_5043073776" description="Post-GPI attachment to proteins factor 3" evidence="8">
    <location>
        <begin position="21"/>
        <end position="152"/>
    </location>
</feature>
<evidence type="ECO:0000256" key="8">
    <source>
        <dbReference type="RuleBase" id="RU365066"/>
    </source>
</evidence>
<sequence length="152" mass="17388">MGRAAAGFIALVFLAKQVDGSAGDQHQVYLNCIRICITRHGCPEEAGEIGWIFAECFKYVVSCRYNCTWDTVNFFNNVLHNSVPQFHGKWPFAAFWVPFLIPVPIQELGSVVFSLMNMLSTLFMFRTVKRLRNSLRLKTVWLAYSLIGTVMW</sequence>
<comment type="similarity">
    <text evidence="2 8">Belongs to the PGAP3 family.</text>
</comment>
<evidence type="ECO:0000256" key="1">
    <source>
        <dbReference type="ARBA" id="ARBA00004127"/>
    </source>
</evidence>
<keyword evidence="3 8" id="KW-0337">GPI-anchor biosynthesis</keyword>
<dbReference type="Proteomes" id="UP000271098">
    <property type="component" value="Unassembled WGS sequence"/>
</dbReference>
<name>A0A183ECK7_9BILA</name>
<keyword evidence="5 8" id="KW-0732">Signal</keyword>
<evidence type="ECO:0000313" key="9">
    <source>
        <dbReference type="EMBL" id="VDN32279.1"/>
    </source>
</evidence>
<dbReference type="InterPro" id="IPR007217">
    <property type="entry name" value="Per1-like"/>
</dbReference>
<organism evidence="11">
    <name type="scientific">Gongylonema pulchrum</name>
    <dbReference type="NCBI Taxonomy" id="637853"/>
    <lineage>
        <taxon>Eukaryota</taxon>
        <taxon>Metazoa</taxon>
        <taxon>Ecdysozoa</taxon>
        <taxon>Nematoda</taxon>
        <taxon>Chromadorea</taxon>
        <taxon>Rhabditida</taxon>
        <taxon>Spirurina</taxon>
        <taxon>Spiruromorpha</taxon>
        <taxon>Spiruroidea</taxon>
        <taxon>Gongylonematidae</taxon>
        <taxon>Gongylonema</taxon>
    </lineage>
</organism>
<dbReference type="EMBL" id="UYRT01087190">
    <property type="protein sequence ID" value="VDN32279.1"/>
    <property type="molecule type" value="Genomic_DNA"/>
</dbReference>
<dbReference type="OrthoDB" id="419770at2759"/>
<dbReference type="GO" id="GO:0000139">
    <property type="term" value="C:Golgi membrane"/>
    <property type="evidence" value="ECO:0007669"/>
    <property type="project" value="UniProtKB-SubCell"/>
</dbReference>
<proteinExistence type="inferred from homology"/>
<dbReference type="WBParaSite" id="GPUH_0001872301-mRNA-1">
    <property type="protein sequence ID" value="GPUH_0001872301-mRNA-1"/>
    <property type="gene ID" value="GPUH_0001872301"/>
</dbReference>
<dbReference type="GO" id="GO:0016788">
    <property type="term" value="F:hydrolase activity, acting on ester bonds"/>
    <property type="evidence" value="ECO:0007669"/>
    <property type="project" value="TreeGrafter"/>
</dbReference>
<protein>
    <recommendedName>
        <fullName evidence="8">Post-GPI attachment to proteins factor 3</fullName>
    </recommendedName>
</protein>
<dbReference type="PANTHER" id="PTHR13148:SF0">
    <property type="entry name" value="POST-GPI ATTACHMENT TO PROTEINS FACTOR 3"/>
    <property type="match status" value="1"/>
</dbReference>
<reference evidence="9 10" key="2">
    <citation type="submission" date="2018-11" db="EMBL/GenBank/DDBJ databases">
        <authorList>
            <consortium name="Pathogen Informatics"/>
        </authorList>
    </citation>
    <scope>NUCLEOTIDE SEQUENCE [LARGE SCALE GENOMIC DNA]</scope>
</reference>
<evidence type="ECO:0000256" key="6">
    <source>
        <dbReference type="ARBA" id="ARBA00022989"/>
    </source>
</evidence>
<evidence type="ECO:0000256" key="2">
    <source>
        <dbReference type="ARBA" id="ARBA00006387"/>
    </source>
</evidence>
<evidence type="ECO:0000256" key="7">
    <source>
        <dbReference type="ARBA" id="ARBA00023136"/>
    </source>
</evidence>
<keyword evidence="7" id="KW-0472">Membrane</keyword>
<evidence type="ECO:0000313" key="11">
    <source>
        <dbReference type="WBParaSite" id="GPUH_0001872301-mRNA-1"/>
    </source>
</evidence>
<accession>A0A183ECK7</accession>
<dbReference type="Pfam" id="PF04080">
    <property type="entry name" value="Per1"/>
    <property type="match status" value="1"/>
</dbReference>